<evidence type="ECO:0000256" key="17">
    <source>
        <dbReference type="SAM" id="MobiDB-lite"/>
    </source>
</evidence>
<evidence type="ECO:0000259" key="18">
    <source>
        <dbReference type="SMART" id="SM00474"/>
    </source>
</evidence>
<dbReference type="CDD" id="cd08637">
    <property type="entry name" value="DNA_pol_A_pol_I_C"/>
    <property type="match status" value="1"/>
</dbReference>
<dbReference type="InterPro" id="IPR001098">
    <property type="entry name" value="DNA-dir_DNA_pol_A_palm_dom"/>
</dbReference>
<keyword evidence="10 16" id="KW-0269">Exonuclease</keyword>
<accession>A0A1I2JP17</accession>
<dbReference type="CDD" id="cd09898">
    <property type="entry name" value="H3TH_53EXO"/>
    <property type="match status" value="1"/>
</dbReference>
<dbReference type="SUPFAM" id="SSF56672">
    <property type="entry name" value="DNA/RNA polymerases"/>
    <property type="match status" value="1"/>
</dbReference>
<dbReference type="InterPro" id="IPR019760">
    <property type="entry name" value="DNA-dir_DNA_pol_A_CS"/>
</dbReference>
<dbReference type="SMART" id="SM00475">
    <property type="entry name" value="53EXOc"/>
    <property type="match status" value="1"/>
</dbReference>
<dbReference type="Pfam" id="PF01367">
    <property type="entry name" value="5_3_exonuc"/>
    <property type="match status" value="1"/>
</dbReference>
<keyword evidence="7" id="KW-0540">Nuclease</keyword>
<dbReference type="Gene3D" id="3.30.70.370">
    <property type="match status" value="1"/>
</dbReference>
<evidence type="ECO:0000256" key="11">
    <source>
        <dbReference type="ARBA" id="ARBA00022932"/>
    </source>
</evidence>
<evidence type="ECO:0000256" key="5">
    <source>
        <dbReference type="ARBA" id="ARBA00022695"/>
    </source>
</evidence>
<evidence type="ECO:0000256" key="10">
    <source>
        <dbReference type="ARBA" id="ARBA00022839"/>
    </source>
</evidence>
<evidence type="ECO:0000256" key="15">
    <source>
        <dbReference type="NCBIfam" id="TIGR00593"/>
    </source>
</evidence>
<evidence type="ECO:0000256" key="12">
    <source>
        <dbReference type="ARBA" id="ARBA00023125"/>
    </source>
</evidence>
<dbReference type="PANTHER" id="PTHR10133">
    <property type="entry name" value="DNA POLYMERASE I"/>
    <property type="match status" value="1"/>
</dbReference>
<dbReference type="PRINTS" id="PR00868">
    <property type="entry name" value="DNAPOLI"/>
</dbReference>
<evidence type="ECO:0000256" key="8">
    <source>
        <dbReference type="ARBA" id="ARBA00022763"/>
    </source>
</evidence>
<dbReference type="EMBL" id="FONY01000053">
    <property type="protein sequence ID" value="SFF54516.1"/>
    <property type="molecule type" value="Genomic_DNA"/>
</dbReference>
<keyword evidence="5 16" id="KW-0548">Nucleotidyltransferase</keyword>
<dbReference type="Pfam" id="PF01612">
    <property type="entry name" value="DNA_pol_A_exo1"/>
    <property type="match status" value="1"/>
</dbReference>
<dbReference type="NCBIfam" id="NF004397">
    <property type="entry name" value="PRK05755.1"/>
    <property type="match status" value="1"/>
</dbReference>
<dbReference type="CDD" id="cd06139">
    <property type="entry name" value="DNA_polA_I_Ecoli_like_exo"/>
    <property type="match status" value="1"/>
</dbReference>
<dbReference type="Gene3D" id="1.10.150.20">
    <property type="entry name" value="5' to 3' exonuclease, C-terminal subdomain"/>
    <property type="match status" value="2"/>
</dbReference>
<dbReference type="SMART" id="SM00279">
    <property type="entry name" value="HhH2"/>
    <property type="match status" value="1"/>
</dbReference>
<evidence type="ECO:0000256" key="7">
    <source>
        <dbReference type="ARBA" id="ARBA00022722"/>
    </source>
</evidence>
<dbReference type="Gene3D" id="3.40.50.1010">
    <property type="entry name" value="5'-nuclease"/>
    <property type="match status" value="1"/>
</dbReference>
<dbReference type="InterPro" id="IPR008918">
    <property type="entry name" value="HhH2"/>
</dbReference>
<dbReference type="Proteomes" id="UP000199513">
    <property type="component" value="Unassembled WGS sequence"/>
</dbReference>
<feature type="region of interest" description="Disordered" evidence="17">
    <location>
        <begin position="297"/>
        <end position="332"/>
    </location>
</feature>
<evidence type="ECO:0000256" key="2">
    <source>
        <dbReference type="ARBA" id="ARBA00012417"/>
    </source>
</evidence>
<evidence type="ECO:0000313" key="22">
    <source>
        <dbReference type="Proteomes" id="UP000199513"/>
    </source>
</evidence>
<keyword evidence="4 16" id="KW-0808">Transferase</keyword>
<dbReference type="InterPro" id="IPR036279">
    <property type="entry name" value="5-3_exonuclease_C_sf"/>
</dbReference>
<dbReference type="GO" id="GO:0006302">
    <property type="term" value="P:double-strand break repair"/>
    <property type="evidence" value="ECO:0007669"/>
    <property type="project" value="TreeGrafter"/>
</dbReference>
<keyword evidence="6 16" id="KW-0235">DNA replication</keyword>
<dbReference type="InterPro" id="IPR020045">
    <property type="entry name" value="DNA_polI_H3TH"/>
</dbReference>
<dbReference type="NCBIfam" id="TIGR00593">
    <property type="entry name" value="pola"/>
    <property type="match status" value="1"/>
</dbReference>
<dbReference type="SUPFAM" id="SSF88723">
    <property type="entry name" value="PIN domain-like"/>
    <property type="match status" value="1"/>
</dbReference>
<dbReference type="GO" id="GO:0003887">
    <property type="term" value="F:DNA-directed DNA polymerase activity"/>
    <property type="evidence" value="ECO:0007669"/>
    <property type="project" value="UniProtKB-UniRule"/>
</dbReference>
<evidence type="ECO:0000259" key="20">
    <source>
        <dbReference type="SMART" id="SM00482"/>
    </source>
</evidence>
<dbReference type="InterPro" id="IPR020046">
    <property type="entry name" value="5-3_exonucl_a-hlix_arch_N"/>
</dbReference>
<evidence type="ECO:0000256" key="13">
    <source>
        <dbReference type="ARBA" id="ARBA00023204"/>
    </source>
</evidence>
<keyword evidence="12 16" id="KW-0238">DNA-binding</keyword>
<dbReference type="SUPFAM" id="SSF53098">
    <property type="entry name" value="Ribonuclease H-like"/>
    <property type="match status" value="1"/>
</dbReference>
<gene>
    <name evidence="16" type="primary">polA</name>
    <name evidence="21" type="ORF">SAMN04488541_10532</name>
</gene>
<keyword evidence="11 16" id="KW-0239">DNA-directed DNA polymerase</keyword>
<comment type="similarity">
    <text evidence="1 16">Belongs to the DNA polymerase type-A family.</text>
</comment>
<proteinExistence type="inferred from homology"/>
<dbReference type="GO" id="GO:0008408">
    <property type="term" value="F:3'-5' exonuclease activity"/>
    <property type="evidence" value="ECO:0007669"/>
    <property type="project" value="UniProtKB-UniRule"/>
</dbReference>
<dbReference type="CDD" id="cd09859">
    <property type="entry name" value="PIN_53EXO"/>
    <property type="match status" value="1"/>
</dbReference>
<dbReference type="InterPro" id="IPR012337">
    <property type="entry name" value="RNaseH-like_sf"/>
</dbReference>
<dbReference type="Gene3D" id="1.20.1060.10">
    <property type="entry name" value="Taq DNA Polymerase, Chain T, domain 4"/>
    <property type="match status" value="1"/>
</dbReference>
<keyword evidence="8 16" id="KW-0227">DNA damage</keyword>
<dbReference type="GO" id="GO:0008409">
    <property type="term" value="F:5'-3' exonuclease activity"/>
    <property type="evidence" value="ECO:0007669"/>
    <property type="project" value="UniProtKB-UniRule"/>
</dbReference>
<feature type="compositionally biased region" description="Polar residues" evidence="17">
    <location>
        <begin position="308"/>
        <end position="330"/>
    </location>
</feature>
<dbReference type="InterPro" id="IPR018320">
    <property type="entry name" value="DNA_polymerase_1"/>
</dbReference>
<dbReference type="InterPro" id="IPR002421">
    <property type="entry name" value="5-3_exonuclease"/>
</dbReference>
<protein>
    <recommendedName>
        <fullName evidence="3 15">DNA polymerase I</fullName>
        <ecNumber evidence="2 15">2.7.7.7</ecNumber>
    </recommendedName>
</protein>
<feature type="domain" description="DNA-directed DNA polymerase family A palm" evidence="20">
    <location>
        <begin position="715"/>
        <end position="922"/>
    </location>
</feature>
<keyword evidence="22" id="KW-1185">Reference proteome</keyword>
<evidence type="ECO:0000256" key="4">
    <source>
        <dbReference type="ARBA" id="ARBA00022679"/>
    </source>
</evidence>
<feature type="domain" description="5'-3' exonuclease" evidence="19">
    <location>
        <begin position="2"/>
        <end position="263"/>
    </location>
</feature>
<evidence type="ECO:0000259" key="19">
    <source>
        <dbReference type="SMART" id="SM00475"/>
    </source>
</evidence>
<evidence type="ECO:0000256" key="9">
    <source>
        <dbReference type="ARBA" id="ARBA00022801"/>
    </source>
</evidence>
<dbReference type="Gene3D" id="3.30.420.10">
    <property type="entry name" value="Ribonuclease H-like superfamily/Ribonuclease H"/>
    <property type="match status" value="1"/>
</dbReference>
<dbReference type="FunFam" id="1.10.150.20:FF:000003">
    <property type="entry name" value="DNA polymerase I"/>
    <property type="match status" value="1"/>
</dbReference>
<dbReference type="GO" id="GO:0003677">
    <property type="term" value="F:DNA binding"/>
    <property type="evidence" value="ECO:0007669"/>
    <property type="project" value="UniProtKB-UniRule"/>
</dbReference>
<dbReference type="SUPFAM" id="SSF47807">
    <property type="entry name" value="5' to 3' exonuclease, C-terminal subdomain"/>
    <property type="match status" value="1"/>
</dbReference>
<dbReference type="SMART" id="SM00482">
    <property type="entry name" value="POLAc"/>
    <property type="match status" value="1"/>
</dbReference>
<evidence type="ECO:0000256" key="1">
    <source>
        <dbReference type="ARBA" id="ARBA00007705"/>
    </source>
</evidence>
<comment type="function">
    <text evidence="16">In addition to polymerase activity, this DNA polymerase exhibits 3'-5' and 5'-3' exonuclease activity.</text>
</comment>
<dbReference type="AlphaFoldDB" id="A0A1I2JP17"/>
<dbReference type="InterPro" id="IPR029060">
    <property type="entry name" value="PIN-like_dom_sf"/>
</dbReference>
<dbReference type="STRING" id="1003.SAMN04488541_10532"/>
<keyword evidence="13 16" id="KW-0234">DNA repair</keyword>
<reference evidence="21 22" key="1">
    <citation type="submission" date="2016-10" db="EMBL/GenBank/DDBJ databases">
        <authorList>
            <person name="de Groot N.N."/>
        </authorList>
    </citation>
    <scope>NUCLEOTIDE SEQUENCE [LARGE SCALE GENOMIC DNA]</scope>
    <source>
        <strain>GEY</strain>
        <strain evidence="22">DSM 9560</strain>
    </source>
</reference>
<dbReference type="Pfam" id="PF00476">
    <property type="entry name" value="DNA_pol_A"/>
    <property type="match status" value="1"/>
</dbReference>
<comment type="catalytic activity">
    <reaction evidence="14 16">
        <text>DNA(n) + a 2'-deoxyribonucleoside 5'-triphosphate = DNA(n+1) + diphosphate</text>
        <dbReference type="Rhea" id="RHEA:22508"/>
        <dbReference type="Rhea" id="RHEA-COMP:17339"/>
        <dbReference type="Rhea" id="RHEA-COMP:17340"/>
        <dbReference type="ChEBI" id="CHEBI:33019"/>
        <dbReference type="ChEBI" id="CHEBI:61560"/>
        <dbReference type="ChEBI" id="CHEBI:173112"/>
        <dbReference type="EC" id="2.7.7.7"/>
    </reaction>
</comment>
<feature type="domain" description="3'-5' exonuclease" evidence="18">
    <location>
        <begin position="367"/>
        <end position="547"/>
    </location>
</feature>
<dbReference type="PROSITE" id="PS00447">
    <property type="entry name" value="DNA_POLYMERASE_A"/>
    <property type="match status" value="1"/>
</dbReference>
<name>A0A1I2JP17_9BACT</name>
<organism evidence="21 22">
    <name type="scientific">Thermoflexibacter ruber</name>
    <dbReference type="NCBI Taxonomy" id="1003"/>
    <lineage>
        <taxon>Bacteria</taxon>
        <taxon>Pseudomonadati</taxon>
        <taxon>Bacteroidota</taxon>
        <taxon>Cytophagia</taxon>
        <taxon>Cytophagales</taxon>
        <taxon>Thermoflexibacteraceae</taxon>
        <taxon>Thermoflexibacter</taxon>
    </lineage>
</organism>
<dbReference type="InterPro" id="IPR036397">
    <property type="entry name" value="RNaseH_sf"/>
</dbReference>
<dbReference type="InterPro" id="IPR002562">
    <property type="entry name" value="3'-5'_exonuclease_dom"/>
</dbReference>
<dbReference type="EC" id="2.7.7.7" evidence="2 15"/>
<dbReference type="FunFam" id="1.10.150.20:FF:000002">
    <property type="entry name" value="DNA polymerase I"/>
    <property type="match status" value="1"/>
</dbReference>
<dbReference type="SMART" id="SM00474">
    <property type="entry name" value="35EXOc"/>
    <property type="match status" value="1"/>
</dbReference>
<dbReference type="OrthoDB" id="9806424at2"/>
<dbReference type="GO" id="GO:0006261">
    <property type="term" value="P:DNA-templated DNA replication"/>
    <property type="evidence" value="ECO:0007669"/>
    <property type="project" value="UniProtKB-UniRule"/>
</dbReference>
<dbReference type="InterPro" id="IPR002298">
    <property type="entry name" value="DNA_polymerase_A"/>
</dbReference>
<evidence type="ECO:0000256" key="6">
    <source>
        <dbReference type="ARBA" id="ARBA00022705"/>
    </source>
</evidence>
<evidence type="ECO:0000256" key="14">
    <source>
        <dbReference type="ARBA" id="ARBA00049244"/>
    </source>
</evidence>
<dbReference type="RefSeq" id="WP_091549236.1">
    <property type="nucleotide sequence ID" value="NZ_FONY01000053.1"/>
</dbReference>
<dbReference type="FunFam" id="1.20.1060.10:FF:000001">
    <property type="entry name" value="DNA polymerase I"/>
    <property type="match status" value="1"/>
</dbReference>
<keyword evidence="9 16" id="KW-0378">Hydrolase</keyword>
<evidence type="ECO:0000256" key="16">
    <source>
        <dbReference type="RuleBase" id="RU004460"/>
    </source>
</evidence>
<dbReference type="PANTHER" id="PTHR10133:SF27">
    <property type="entry name" value="DNA POLYMERASE NU"/>
    <property type="match status" value="1"/>
</dbReference>
<evidence type="ECO:0000313" key="21">
    <source>
        <dbReference type="EMBL" id="SFF54516.1"/>
    </source>
</evidence>
<dbReference type="Pfam" id="PF02739">
    <property type="entry name" value="5_3_exonuc_N"/>
    <property type="match status" value="1"/>
</dbReference>
<dbReference type="InterPro" id="IPR043502">
    <property type="entry name" value="DNA/RNA_pol_sf"/>
</dbReference>
<sequence length="958" mass="108492">MKKLFLLDAFALIYRAHFAFSKNPRINSKGMNTGAVLGFTNTLLDIINNEKPTHIGVAFDTSAPTFRHVTFDAYKAQRQEQPEDITIAVPYIKRLCTAFQIPILELDGYEADDIIGTIAKKAEKGHYEVYMMTPDKDYAQLVDEHIFLYKPAYLGNEVDKLGVKEVLAKWEIQNVNQVTDILGLQGDAVDNIPGIPGIGAKTAVKLIAEFGSVENLVANADKLKGKQKENVEQFGQQGILSKQLATIDTNVPIEFDEETLRYKGFNPELLKSLFDELEFRTLSRKLFGDSDANSFASDNIRKDETTKSAKAQKNTPQTSLFGSENSFASDNTHKNEEFETLTDSEVKSTNNEQPTTKQNIDTVLHDYHLIDTPELRKSLIHFLSLQDEFCFDTETTSTDPYESELVGISFAYLKNEAFYVPIPENQAEAKNIVQEFKSIFENPSIKKIGQNIKYDVIVLKSYDIDVQGISFDTMLAHYLIDPDTRHNMDVLAENYLNYSPVSIETLIGKGKNQGSMREVDVEKVAEYAAEDADITFQLKNVFVPILKKDNLEELFNKVEMPLVEVLAEVERNGVKIDVGALNLYSRDLEKELKDIEQSIYNLAGEPFNVSSPQQMGKILFEKLKLMDKPKKTKTGQYATGEEILATLTEHQIVREIQEYRQMLKLKSTYIDALPTLVSKKDGLIHTSYNQAVAATGRLSSNNPNLQNIPIRTERGKEIRKAFVPRSQDFIIVSADYSQVELRIMASFSKDAAMVEAFKQGKDIHTATASKIFKVPENEVSSDMRRKAKTANFGIIYGISAHGLSQRLNIPRKEAAQIIDAYFAEFPAVKTYMDEVIQFAQEHEYVETMLGRRRYLRDINSRNFTQKSFAERNAINAPIQGSAADIIKLAMINIHAWLKSQKLKSKMIMQVHDELVFDIYLPEYDLISKKIKELMENAFQMEVPLVVEVGKGENWLEAH</sequence>
<evidence type="ECO:0000256" key="3">
    <source>
        <dbReference type="ARBA" id="ARBA00020311"/>
    </source>
</evidence>